<dbReference type="GO" id="GO:0032049">
    <property type="term" value="P:cardiolipin biosynthetic process"/>
    <property type="evidence" value="ECO:0007669"/>
    <property type="project" value="UniProtKB-ARBA"/>
</dbReference>
<organism evidence="3 4">
    <name type="scientific">Zymobacter palmae</name>
    <dbReference type="NCBI Taxonomy" id="33074"/>
    <lineage>
        <taxon>Bacteria</taxon>
        <taxon>Pseudomonadati</taxon>
        <taxon>Pseudomonadota</taxon>
        <taxon>Gammaproteobacteria</taxon>
        <taxon>Oceanospirillales</taxon>
        <taxon>Halomonadaceae</taxon>
        <taxon>Zymobacter group</taxon>
        <taxon>Zymobacter</taxon>
    </lineage>
</organism>
<dbReference type="CDD" id="cd09113">
    <property type="entry name" value="PLDc_ymdC_like_2"/>
    <property type="match status" value="1"/>
</dbReference>
<name>A0A348HBZ0_9GAMM</name>
<protein>
    <recommendedName>
        <fullName evidence="2">PLD phosphodiesterase domain-containing protein</fullName>
    </recommendedName>
</protein>
<proteinExistence type="predicted"/>
<dbReference type="CDD" id="cd09111">
    <property type="entry name" value="PLDc_ymdC_like_1"/>
    <property type="match status" value="1"/>
</dbReference>
<dbReference type="PROSITE" id="PS50035">
    <property type="entry name" value="PLD"/>
    <property type="match status" value="2"/>
</dbReference>
<evidence type="ECO:0000259" key="2">
    <source>
        <dbReference type="PROSITE" id="PS50035"/>
    </source>
</evidence>
<gene>
    <name evidence="3" type="ORF">ZBT109_0352</name>
</gene>
<dbReference type="Gene3D" id="3.30.870.10">
    <property type="entry name" value="Endonuclease Chain A"/>
    <property type="match status" value="2"/>
</dbReference>
<dbReference type="SUPFAM" id="SSF56024">
    <property type="entry name" value="Phospholipase D/nuclease"/>
    <property type="match status" value="2"/>
</dbReference>
<dbReference type="PANTHER" id="PTHR21248">
    <property type="entry name" value="CARDIOLIPIN SYNTHASE"/>
    <property type="match status" value="1"/>
</dbReference>
<dbReference type="Proteomes" id="UP000267342">
    <property type="component" value="Chromosome"/>
</dbReference>
<evidence type="ECO:0000313" key="3">
    <source>
        <dbReference type="EMBL" id="BBG29142.1"/>
    </source>
</evidence>
<dbReference type="STRING" id="1123510.GCA_000620025_00558"/>
<feature type="domain" description="PLD phosphodiesterase" evidence="2">
    <location>
        <begin position="161"/>
        <end position="188"/>
    </location>
</feature>
<dbReference type="OrthoDB" id="9814092at2"/>
<feature type="region of interest" description="Disordered" evidence="1">
    <location>
        <begin position="14"/>
        <end position="41"/>
    </location>
</feature>
<dbReference type="GO" id="GO:0030572">
    <property type="term" value="F:phosphatidyltransferase activity"/>
    <property type="evidence" value="ECO:0007669"/>
    <property type="project" value="UniProtKB-ARBA"/>
</dbReference>
<dbReference type="InterPro" id="IPR025202">
    <property type="entry name" value="PLD-like_dom"/>
</dbReference>
<dbReference type="KEGG" id="zpl:ZBT109_0352"/>
<dbReference type="Pfam" id="PF13091">
    <property type="entry name" value="PLDc_2"/>
    <property type="match status" value="2"/>
</dbReference>
<dbReference type="SMART" id="SM00155">
    <property type="entry name" value="PLDc"/>
    <property type="match status" value="2"/>
</dbReference>
<accession>A0A348HBZ0</accession>
<dbReference type="PANTHER" id="PTHR21248:SF12">
    <property type="entry name" value="CARDIOLIPIN SYNTHASE C"/>
    <property type="match status" value="1"/>
</dbReference>
<dbReference type="EMBL" id="AP018933">
    <property type="protein sequence ID" value="BBG29142.1"/>
    <property type="molecule type" value="Genomic_DNA"/>
</dbReference>
<evidence type="ECO:0000256" key="1">
    <source>
        <dbReference type="SAM" id="MobiDB-lite"/>
    </source>
</evidence>
<dbReference type="AlphaFoldDB" id="A0A348HBZ0"/>
<evidence type="ECO:0000313" key="4">
    <source>
        <dbReference type="Proteomes" id="UP000267342"/>
    </source>
</evidence>
<keyword evidence="4" id="KW-1185">Reference proteome</keyword>
<feature type="compositionally biased region" description="Low complexity" evidence="1">
    <location>
        <begin position="20"/>
        <end position="37"/>
    </location>
</feature>
<dbReference type="RefSeq" id="WP_051523664.1">
    <property type="nucleotide sequence ID" value="NZ_AP018933.1"/>
</dbReference>
<sequence>MNVTQAVTLFFPPQQTTRMPSSLHSTSSPTPESLSSLQRLAAQDQHHAGRSGFRLFAHGGEAFALRAVTADQARSTLDIQTYILEDGHSTRRLITRIIDAAERGVTVRLLVDDLSVGGLQKRLAMLDAHPRVSVRIFNPVRHWRRVAPLRWLTFALQARRLHRRMHNKLWLADDAIGIVGGRNLSDDYFNVNPAHDFLDIDVAAVGGPAVAQMKRSFEAYWQHELAVPLTTFITAPEGDWREMYALCHRSTKGTRYTQSLDTLCARSLDSLLSPLTWATSSVVWESPDAAGAAGLPPIGMRMSHAVGQALSSVQHRLLVISGYFVPEQLDTIDIFGLAHRGVQISVLTNALEASDVPIVHGGYAPHRKALLEAGVKLYEVRRKQRVKRERLHRRRHAHSRPRLSPSQSYSLHAKAMALDSDRLIVGSFNIDPRSVWWNCEIAAIIDSPALNRQLTLIGEWGKQPRYSFRVRLHEGALQWRTLDDRGHSQVLTREPGSPWRRFQAWCCAKLGLARYL</sequence>
<dbReference type="InterPro" id="IPR001736">
    <property type="entry name" value="PLipase_D/transphosphatidylase"/>
</dbReference>
<reference evidence="3 4" key="1">
    <citation type="submission" date="2018-09" db="EMBL/GenBank/DDBJ databases">
        <title>Zymobacter palmae IAM14233 (=T109) whole genome analysis.</title>
        <authorList>
            <person name="Yanase H."/>
        </authorList>
    </citation>
    <scope>NUCLEOTIDE SEQUENCE [LARGE SCALE GENOMIC DNA]</scope>
    <source>
        <strain evidence="3 4">IAM14233</strain>
    </source>
</reference>
<feature type="domain" description="PLD phosphodiesterase" evidence="2">
    <location>
        <begin position="407"/>
        <end position="434"/>
    </location>
</feature>